<dbReference type="RefSeq" id="WP_126010433.1">
    <property type="nucleotide sequence ID" value="NZ_CP032509.1"/>
</dbReference>
<dbReference type="GO" id="GO:0016788">
    <property type="term" value="F:hydrolase activity, acting on ester bonds"/>
    <property type="evidence" value="ECO:0007669"/>
    <property type="project" value="UniProtKB-ARBA"/>
</dbReference>
<dbReference type="AlphaFoldDB" id="A0A3S9B5B0"/>
<accession>A0A3S9B5B0</accession>
<proteinExistence type="predicted"/>
<reference evidence="2 3" key="1">
    <citation type="submission" date="2018-09" db="EMBL/GenBank/DDBJ databases">
        <title>Marinorhizobium profundi gen. nov., sp. nov., isolated from a deep-sea sediment sample from the New Britain Trench and proposal of Marinorhizobiaceae fam. nov. in the order Rhizobiales of the class Alphaproteobacteria.</title>
        <authorList>
            <person name="Cao J."/>
        </authorList>
    </citation>
    <scope>NUCLEOTIDE SEQUENCE [LARGE SCALE GENOMIC DNA]</scope>
    <source>
        <strain evidence="2 3">WS11</strain>
    </source>
</reference>
<dbReference type="KEGG" id="abaw:D5400_13290"/>
<evidence type="ECO:0000313" key="3">
    <source>
        <dbReference type="Proteomes" id="UP000268192"/>
    </source>
</evidence>
<sequence length="212" mass="22555">MKTILCFGDSLTWGTDAATGGRHSYADRWPSSLKAHLGGEVDVIAEGLGGRTTAYDDPTALAERAGTKILPTLLSSHEPIDLVIIMLGTNDLKAKVAGRAIDAMLGMERLVEQVKHHTWRPLYDAPEVLIVAPPIICETADPIFSAMYSGAIEQSEMLGSFYADLADEMGCGFFDASSVAVTTPIDGVHLDADNTRAIGKGIAPIVRVMLGI</sequence>
<evidence type="ECO:0000313" key="2">
    <source>
        <dbReference type="EMBL" id="AZN72116.1"/>
    </source>
</evidence>
<feature type="domain" description="SGNH hydrolase-type esterase" evidence="1">
    <location>
        <begin position="6"/>
        <end position="190"/>
    </location>
</feature>
<dbReference type="Gene3D" id="3.40.50.1110">
    <property type="entry name" value="SGNH hydrolase"/>
    <property type="match status" value="1"/>
</dbReference>
<dbReference type="Proteomes" id="UP000268192">
    <property type="component" value="Chromosome"/>
</dbReference>
<name>A0A3S9B5B0_9HYPH</name>
<dbReference type="PANTHER" id="PTHR30383:SF29">
    <property type="entry name" value="SGNH HYDROLASE-TYPE ESTERASE DOMAIN-CONTAINING PROTEIN"/>
    <property type="match status" value="1"/>
</dbReference>
<dbReference type="OrthoDB" id="164654at2"/>
<dbReference type="InterPro" id="IPR013830">
    <property type="entry name" value="SGNH_hydro"/>
</dbReference>
<organism evidence="2 3">
    <name type="scientific">Georhizobium profundi</name>
    <dbReference type="NCBI Taxonomy" id="2341112"/>
    <lineage>
        <taxon>Bacteria</taxon>
        <taxon>Pseudomonadati</taxon>
        <taxon>Pseudomonadota</taxon>
        <taxon>Alphaproteobacteria</taxon>
        <taxon>Hyphomicrobiales</taxon>
        <taxon>Rhizobiaceae</taxon>
        <taxon>Georhizobium</taxon>
    </lineage>
</organism>
<protein>
    <submittedName>
        <fullName evidence="2">Arylesterase</fullName>
    </submittedName>
</protein>
<gene>
    <name evidence="2" type="ORF">D5400_13290</name>
</gene>
<dbReference type="InterPro" id="IPR036514">
    <property type="entry name" value="SGNH_hydro_sf"/>
</dbReference>
<dbReference type="InterPro" id="IPR051532">
    <property type="entry name" value="Ester_Hydrolysis_Enzymes"/>
</dbReference>
<dbReference type="SUPFAM" id="SSF52266">
    <property type="entry name" value="SGNH hydrolase"/>
    <property type="match status" value="1"/>
</dbReference>
<dbReference type="PANTHER" id="PTHR30383">
    <property type="entry name" value="THIOESTERASE 1/PROTEASE 1/LYSOPHOSPHOLIPASE L1"/>
    <property type="match status" value="1"/>
</dbReference>
<evidence type="ECO:0000259" key="1">
    <source>
        <dbReference type="Pfam" id="PF13472"/>
    </source>
</evidence>
<dbReference type="EMBL" id="CP032509">
    <property type="protein sequence ID" value="AZN72116.1"/>
    <property type="molecule type" value="Genomic_DNA"/>
</dbReference>
<dbReference type="Pfam" id="PF13472">
    <property type="entry name" value="Lipase_GDSL_2"/>
    <property type="match status" value="1"/>
</dbReference>
<dbReference type="CDD" id="cd01839">
    <property type="entry name" value="SGNH_arylesterase_like"/>
    <property type="match status" value="1"/>
</dbReference>
<keyword evidence="3" id="KW-1185">Reference proteome</keyword>